<sequence length="58" mass="6373">MMLAPISRLAQASFPRPSSASFIFIHLPSKSSSLLNSASRSPFTVTPRNCSHRTPVTW</sequence>
<gene>
    <name evidence="1" type="ORF">E2C01_085735</name>
</gene>
<evidence type="ECO:0000313" key="2">
    <source>
        <dbReference type="Proteomes" id="UP000324222"/>
    </source>
</evidence>
<dbReference type="Proteomes" id="UP000324222">
    <property type="component" value="Unassembled WGS sequence"/>
</dbReference>
<evidence type="ECO:0000313" key="1">
    <source>
        <dbReference type="EMBL" id="MPC90738.1"/>
    </source>
</evidence>
<dbReference type="EMBL" id="VSRR010085408">
    <property type="protein sequence ID" value="MPC90738.1"/>
    <property type="molecule type" value="Genomic_DNA"/>
</dbReference>
<comment type="caution">
    <text evidence="1">The sequence shown here is derived from an EMBL/GenBank/DDBJ whole genome shotgun (WGS) entry which is preliminary data.</text>
</comment>
<keyword evidence="2" id="KW-1185">Reference proteome</keyword>
<reference evidence="1 2" key="1">
    <citation type="submission" date="2019-05" db="EMBL/GenBank/DDBJ databases">
        <title>Another draft genome of Portunus trituberculatus and its Hox gene families provides insights of decapod evolution.</title>
        <authorList>
            <person name="Jeong J.-H."/>
            <person name="Song I."/>
            <person name="Kim S."/>
            <person name="Choi T."/>
            <person name="Kim D."/>
            <person name="Ryu S."/>
            <person name="Kim W."/>
        </authorList>
    </citation>
    <scope>NUCLEOTIDE SEQUENCE [LARGE SCALE GENOMIC DNA]</scope>
    <source>
        <tissue evidence="1">Muscle</tissue>
    </source>
</reference>
<proteinExistence type="predicted"/>
<organism evidence="1 2">
    <name type="scientific">Portunus trituberculatus</name>
    <name type="common">Swimming crab</name>
    <name type="synonym">Neptunus trituberculatus</name>
    <dbReference type="NCBI Taxonomy" id="210409"/>
    <lineage>
        <taxon>Eukaryota</taxon>
        <taxon>Metazoa</taxon>
        <taxon>Ecdysozoa</taxon>
        <taxon>Arthropoda</taxon>
        <taxon>Crustacea</taxon>
        <taxon>Multicrustacea</taxon>
        <taxon>Malacostraca</taxon>
        <taxon>Eumalacostraca</taxon>
        <taxon>Eucarida</taxon>
        <taxon>Decapoda</taxon>
        <taxon>Pleocyemata</taxon>
        <taxon>Brachyura</taxon>
        <taxon>Eubrachyura</taxon>
        <taxon>Portunoidea</taxon>
        <taxon>Portunidae</taxon>
        <taxon>Portuninae</taxon>
        <taxon>Portunus</taxon>
    </lineage>
</organism>
<name>A0A5B7JCQ9_PORTR</name>
<accession>A0A5B7JCQ9</accession>
<protein>
    <submittedName>
        <fullName evidence="1">Uncharacterized protein</fullName>
    </submittedName>
</protein>
<dbReference type="AlphaFoldDB" id="A0A5B7JCQ9"/>